<comment type="caution">
    <text evidence="15">The sequence shown here is derived from an EMBL/GenBank/DDBJ whole genome shotgun (WGS) entry which is preliminary data.</text>
</comment>
<keyword evidence="6 11" id="KW-0798">TonB box</keyword>
<dbReference type="InterPro" id="IPR008969">
    <property type="entry name" value="CarboxyPept-like_regulatory"/>
</dbReference>
<evidence type="ECO:0000256" key="3">
    <source>
        <dbReference type="ARBA" id="ARBA00022452"/>
    </source>
</evidence>
<dbReference type="InterPro" id="IPR000531">
    <property type="entry name" value="Beta-barrel_TonB"/>
</dbReference>
<dbReference type="Pfam" id="PF13715">
    <property type="entry name" value="CarbopepD_reg_2"/>
    <property type="match status" value="1"/>
</dbReference>
<evidence type="ECO:0000256" key="6">
    <source>
        <dbReference type="ARBA" id="ARBA00023077"/>
    </source>
</evidence>
<dbReference type="PROSITE" id="PS00430">
    <property type="entry name" value="TONB_DEPENDENT_REC_1"/>
    <property type="match status" value="1"/>
</dbReference>
<protein>
    <submittedName>
        <fullName evidence="15">TonB-dependent receptor</fullName>
    </submittedName>
</protein>
<evidence type="ECO:0000256" key="2">
    <source>
        <dbReference type="ARBA" id="ARBA00022448"/>
    </source>
</evidence>
<dbReference type="CDD" id="cd01347">
    <property type="entry name" value="ligand_gated_channel"/>
    <property type="match status" value="1"/>
</dbReference>
<dbReference type="InterPro" id="IPR012910">
    <property type="entry name" value="Plug_dom"/>
</dbReference>
<evidence type="ECO:0000256" key="11">
    <source>
        <dbReference type="RuleBase" id="RU003357"/>
    </source>
</evidence>
<feature type="chain" id="PRO_5045548587" evidence="12">
    <location>
        <begin position="29"/>
        <end position="755"/>
    </location>
</feature>
<evidence type="ECO:0000259" key="13">
    <source>
        <dbReference type="Pfam" id="PF00593"/>
    </source>
</evidence>
<dbReference type="PANTHER" id="PTHR30069">
    <property type="entry name" value="TONB-DEPENDENT OUTER MEMBRANE RECEPTOR"/>
    <property type="match status" value="1"/>
</dbReference>
<evidence type="ECO:0000313" key="16">
    <source>
        <dbReference type="Proteomes" id="UP001500469"/>
    </source>
</evidence>
<dbReference type="SUPFAM" id="SSF56935">
    <property type="entry name" value="Porins"/>
    <property type="match status" value="1"/>
</dbReference>
<keyword evidence="16" id="KW-1185">Reference proteome</keyword>
<keyword evidence="7 10" id="KW-0472">Membrane</keyword>
<dbReference type="Proteomes" id="UP001500469">
    <property type="component" value="Unassembled WGS sequence"/>
</dbReference>
<dbReference type="SUPFAM" id="SSF49464">
    <property type="entry name" value="Carboxypeptidase regulatory domain-like"/>
    <property type="match status" value="1"/>
</dbReference>
<keyword evidence="9 10" id="KW-0998">Cell outer membrane</keyword>
<evidence type="ECO:0000256" key="1">
    <source>
        <dbReference type="ARBA" id="ARBA00004571"/>
    </source>
</evidence>
<dbReference type="InterPro" id="IPR039426">
    <property type="entry name" value="TonB-dep_rcpt-like"/>
</dbReference>
<accession>A0ABP3YAC7</accession>
<keyword evidence="3 10" id="KW-1134">Transmembrane beta strand</keyword>
<evidence type="ECO:0000256" key="4">
    <source>
        <dbReference type="ARBA" id="ARBA00022692"/>
    </source>
</evidence>
<evidence type="ECO:0000256" key="12">
    <source>
        <dbReference type="SAM" id="SignalP"/>
    </source>
</evidence>
<dbReference type="EMBL" id="BAAAFI010000002">
    <property type="protein sequence ID" value="GAA0877812.1"/>
    <property type="molecule type" value="Genomic_DNA"/>
</dbReference>
<dbReference type="InterPro" id="IPR036942">
    <property type="entry name" value="Beta-barrel_TonB_sf"/>
</dbReference>
<evidence type="ECO:0000256" key="10">
    <source>
        <dbReference type="PROSITE-ProRule" id="PRU01360"/>
    </source>
</evidence>
<dbReference type="PROSITE" id="PS52016">
    <property type="entry name" value="TONB_DEPENDENT_REC_3"/>
    <property type="match status" value="1"/>
</dbReference>
<feature type="domain" description="TonB-dependent receptor plug" evidence="14">
    <location>
        <begin position="123"/>
        <end position="229"/>
    </location>
</feature>
<dbReference type="Gene3D" id="2.40.170.20">
    <property type="entry name" value="TonB-dependent receptor, beta-barrel domain"/>
    <property type="match status" value="1"/>
</dbReference>
<sequence length="755" mass="84096">MHKRRFSLNKCLLVLALIGLGTSLGSFAQTVFKGKVVSDKGEAIPHATVWLADAKGKVADEQGRFELSEHPNGSKLKISAVGFETLLADWPAGKIEETFVLPQSTADLETVVVTGNFQPESAKNSVYQVRSIDQTVILNRAPQNIQQVLNTELGIRFNQDNATGGSNMELLGMSGQNIKILIDGVPMVGRQGTSNEINVNQIDINQIERIEIVEGPMSVVYGADALAGVINIITKTGSWEKLSLQAKIQEETVGSEYSPFSGEGTHMRTVSGTYGLGKWNFGAGFSQNNFGGWQGEETGREKEWLPKDQNFFNLKAGYTGQDFSLIYQTDYLNEDIYTAGPETRLEMIDHNFITNRWMHRLNGQWDLSSKFSLNGQGAFTDYKRDTETWVINVRTGERYPSQAPGAQSRIEYTGFSWRMMGMWKISPKLNLQPGLDINLEEGSGERITENEGIQDYAAFVSAEWRPIESIQIKPGLRKAYNSAYEAPDLLPSLNTKFGLGEKLDLRLAYAQGFRAPSIRELYFNFFDASHSITGNPDLKAETSHSVNGSLDWKSEIRSGWKVGAVLGAFYNDVDNKIAYGQDPDDIQVTTLFNIENYKTAGFTLNHTQSYKNWNGNLGVSYIGRYNQLSEEAQEVEEMSWTPELNANLTYLVQPWKTTFVLYYKLTGSLPGYQTITDSEGNPSAQEVQIDGYQWMDLSLRKEFKHGISVNAGVRNLFDVKQVSSTAGGETHGGGSSRPVGYGRSYFLGIQYQFNQ</sequence>
<keyword evidence="2 10" id="KW-0813">Transport</keyword>
<keyword evidence="8 15" id="KW-0675">Receptor</keyword>
<comment type="similarity">
    <text evidence="10 11">Belongs to the TonB-dependent receptor family.</text>
</comment>
<evidence type="ECO:0000256" key="9">
    <source>
        <dbReference type="ARBA" id="ARBA00023237"/>
    </source>
</evidence>
<dbReference type="PANTHER" id="PTHR30069:SF29">
    <property type="entry name" value="HEMOGLOBIN AND HEMOGLOBIN-HAPTOGLOBIN-BINDING PROTEIN 1-RELATED"/>
    <property type="match status" value="1"/>
</dbReference>
<evidence type="ECO:0000313" key="15">
    <source>
        <dbReference type="EMBL" id="GAA0877812.1"/>
    </source>
</evidence>
<evidence type="ECO:0000259" key="14">
    <source>
        <dbReference type="Pfam" id="PF07715"/>
    </source>
</evidence>
<dbReference type="InterPro" id="IPR037066">
    <property type="entry name" value="Plug_dom_sf"/>
</dbReference>
<keyword evidence="4 10" id="KW-0812">Transmembrane</keyword>
<evidence type="ECO:0000256" key="5">
    <source>
        <dbReference type="ARBA" id="ARBA00022729"/>
    </source>
</evidence>
<name>A0ABP3YAC7_9BACT</name>
<reference evidence="16" key="1">
    <citation type="journal article" date="2019" name="Int. J. Syst. Evol. Microbiol.">
        <title>The Global Catalogue of Microorganisms (GCM) 10K type strain sequencing project: providing services to taxonomists for standard genome sequencing and annotation.</title>
        <authorList>
            <consortium name="The Broad Institute Genomics Platform"/>
            <consortium name="The Broad Institute Genome Sequencing Center for Infectious Disease"/>
            <person name="Wu L."/>
            <person name="Ma J."/>
        </authorList>
    </citation>
    <scope>NUCLEOTIDE SEQUENCE [LARGE SCALE GENOMIC DNA]</scope>
    <source>
        <strain evidence="16">JCM 16112</strain>
    </source>
</reference>
<proteinExistence type="inferred from homology"/>
<dbReference type="Pfam" id="PF07715">
    <property type="entry name" value="Plug"/>
    <property type="match status" value="1"/>
</dbReference>
<dbReference type="Gene3D" id="2.170.130.10">
    <property type="entry name" value="TonB-dependent receptor, plug domain"/>
    <property type="match status" value="1"/>
</dbReference>
<dbReference type="RefSeq" id="WP_343848603.1">
    <property type="nucleotide sequence ID" value="NZ_BAAAFI010000002.1"/>
</dbReference>
<comment type="subcellular location">
    <subcellularLocation>
        <location evidence="1 10">Cell outer membrane</location>
        <topology evidence="1 10">Multi-pass membrane protein</topology>
    </subcellularLocation>
</comment>
<dbReference type="Pfam" id="PF00593">
    <property type="entry name" value="TonB_dep_Rec_b-barrel"/>
    <property type="match status" value="1"/>
</dbReference>
<dbReference type="InterPro" id="IPR010916">
    <property type="entry name" value="TonB_box_CS"/>
</dbReference>
<evidence type="ECO:0000256" key="8">
    <source>
        <dbReference type="ARBA" id="ARBA00023170"/>
    </source>
</evidence>
<organism evidence="15 16">
    <name type="scientific">Algoriphagus jejuensis</name>
    <dbReference type="NCBI Taxonomy" id="419934"/>
    <lineage>
        <taxon>Bacteria</taxon>
        <taxon>Pseudomonadati</taxon>
        <taxon>Bacteroidota</taxon>
        <taxon>Cytophagia</taxon>
        <taxon>Cytophagales</taxon>
        <taxon>Cyclobacteriaceae</taxon>
        <taxon>Algoriphagus</taxon>
    </lineage>
</organism>
<feature type="domain" description="TonB-dependent receptor-like beta-barrel" evidence="13">
    <location>
        <begin position="308"/>
        <end position="716"/>
    </location>
</feature>
<gene>
    <name evidence="15" type="ORF">GCM10009119_07800</name>
</gene>
<evidence type="ECO:0000256" key="7">
    <source>
        <dbReference type="ARBA" id="ARBA00023136"/>
    </source>
</evidence>
<keyword evidence="5 12" id="KW-0732">Signal</keyword>
<feature type="signal peptide" evidence="12">
    <location>
        <begin position="1"/>
        <end position="28"/>
    </location>
</feature>